<dbReference type="KEGG" id="xho:A9255_14860"/>
<organism evidence="2 4">
    <name type="scientific">Xenorhabdus hominickii</name>
    <dbReference type="NCBI Taxonomy" id="351679"/>
    <lineage>
        <taxon>Bacteria</taxon>
        <taxon>Pseudomonadati</taxon>
        <taxon>Pseudomonadota</taxon>
        <taxon>Gammaproteobacteria</taxon>
        <taxon>Enterobacterales</taxon>
        <taxon>Morganellaceae</taxon>
        <taxon>Xenorhabdus</taxon>
    </lineage>
</organism>
<sequence>MFLIMSADYVGQELESEFGKIPPCFLPLGNKRLYEYQVKLIPHNIKKVISVPESFVLPVSDEKWLKNNEVEIVRITDGLSLGASLISAMNLIDDGFESPIHILFGDTLITSLPQGEDIFGVSETVDSYNWAKISDFSNNINLTNDLDNLVINGYFNFSTPKDLLKSIIKNKWDFINGLIEYNEKIGLEAKKITAWLDFGHVNTYYRSKAKFTTQRSFNELRITNDWIEKTSSQKNDKILAEAKWFENIPSEIRQYTPLYLGSTINENIVTYKLEYLYYSALNELLVFSNMPITTWKKIIKKCIEFLKKCQKYPPITGETKNTLDELLIKKTKKRLLQYCKEIGISTDKKWVFNKDKKRSISDILLTSERNLPSPFPLSILHGDFCFSNILYDFKTERIKTIDPRGITNNKDFSIYGDIAYDIAKLSHSILGLYDFIIAEKYSLSINENDIEFNILVEDNIEKIQTVFTDNICKEFNISISNLFAMQIQLFISMLPLHKDDIKRQQALFANAFRINNILEELEK</sequence>
<dbReference type="SUPFAM" id="SSF56112">
    <property type="entry name" value="Protein kinase-like (PK-like)"/>
    <property type="match status" value="1"/>
</dbReference>
<dbReference type="AlphaFoldDB" id="A0A2G0QEN5"/>
<evidence type="ECO:0000313" key="1">
    <source>
        <dbReference type="EMBL" id="AOM41725.1"/>
    </source>
</evidence>
<accession>A0A2G0QEN5</accession>
<proteinExistence type="predicted"/>
<reference evidence="2 4" key="2">
    <citation type="journal article" date="2017" name="Nat. Microbiol.">
        <title>Natural product diversity associated with the nematode symbionts Photorhabdus and Xenorhabdus.</title>
        <authorList>
            <person name="Tobias N.J."/>
            <person name="Wolff H."/>
            <person name="Djahanschiri B."/>
            <person name="Grundmann F."/>
            <person name="Kronenwerth M."/>
            <person name="Shi Y.M."/>
            <person name="Simonyi S."/>
            <person name="Grun P."/>
            <person name="Shapiro-Ilan D."/>
            <person name="Pidot S.J."/>
            <person name="Stinear T.P."/>
            <person name="Ebersberger I."/>
            <person name="Bode H.B."/>
        </authorList>
    </citation>
    <scope>NUCLEOTIDE SEQUENCE [LARGE SCALE GENOMIC DNA]</scope>
    <source>
        <strain evidence="2 4">DSM 17903</strain>
    </source>
</reference>
<evidence type="ECO:0000313" key="2">
    <source>
        <dbReference type="EMBL" id="PHM57682.1"/>
    </source>
</evidence>
<dbReference type="InterPro" id="IPR029044">
    <property type="entry name" value="Nucleotide-diphossugar_trans"/>
</dbReference>
<dbReference type="SUPFAM" id="SSF53448">
    <property type="entry name" value="Nucleotide-diphospho-sugar transferases"/>
    <property type="match status" value="1"/>
</dbReference>
<dbReference type="InterPro" id="IPR011009">
    <property type="entry name" value="Kinase-like_dom_sf"/>
</dbReference>
<dbReference type="EMBL" id="NJAI01000001">
    <property type="protein sequence ID" value="PHM57682.1"/>
    <property type="molecule type" value="Genomic_DNA"/>
</dbReference>
<dbReference type="EMBL" id="CP016176">
    <property type="protein sequence ID" value="AOM41725.1"/>
    <property type="molecule type" value="Genomic_DNA"/>
</dbReference>
<reference evidence="1 3" key="1">
    <citation type="submission" date="2016-06" db="EMBL/GenBank/DDBJ databases">
        <title>Bacterial characters and pathogenicity of Xenorhabdus hominickii from an entomopathogenic nematode, Steinernema monticolum.</title>
        <authorList>
            <person name="Park Y."/>
            <person name="Kim Y."/>
        </authorList>
    </citation>
    <scope>NUCLEOTIDE SEQUENCE [LARGE SCALE GENOMIC DNA]</scope>
    <source>
        <strain evidence="1 3">ANU1</strain>
    </source>
</reference>
<evidence type="ECO:0000313" key="3">
    <source>
        <dbReference type="Proteomes" id="UP000094600"/>
    </source>
</evidence>
<gene>
    <name evidence="1" type="ORF">A9255_14860</name>
    <name evidence="2" type="ORF">Xhom_00680</name>
</gene>
<evidence type="ECO:0000313" key="4">
    <source>
        <dbReference type="Proteomes" id="UP000225433"/>
    </source>
</evidence>
<dbReference type="STRING" id="351679.A9255_14860"/>
<dbReference type="Proteomes" id="UP000225433">
    <property type="component" value="Unassembled WGS sequence"/>
</dbReference>
<dbReference type="Gene3D" id="3.90.550.10">
    <property type="entry name" value="Spore Coat Polysaccharide Biosynthesis Protein SpsA, Chain A"/>
    <property type="match status" value="1"/>
</dbReference>
<dbReference type="Proteomes" id="UP000094600">
    <property type="component" value="Chromosome"/>
</dbReference>
<protein>
    <submittedName>
        <fullName evidence="2">Capsular biosynthesis protein</fullName>
    </submittedName>
</protein>
<keyword evidence="3" id="KW-1185">Reference proteome</keyword>
<dbReference type="RefSeq" id="WP_069317384.1">
    <property type="nucleotide sequence ID" value="NZ_CAWNQJ010000001.1"/>
</dbReference>
<name>A0A2G0QEN5_XENHO</name>
<dbReference type="OrthoDB" id="9814110at2"/>